<keyword evidence="3" id="KW-0812">Transmembrane</keyword>
<evidence type="ECO:0000313" key="7">
    <source>
        <dbReference type="EMBL" id="KAF9626437.1"/>
    </source>
</evidence>
<organism evidence="7 8">
    <name type="scientific">Coptis chinensis</name>
    <dbReference type="NCBI Taxonomy" id="261450"/>
    <lineage>
        <taxon>Eukaryota</taxon>
        <taxon>Viridiplantae</taxon>
        <taxon>Streptophyta</taxon>
        <taxon>Embryophyta</taxon>
        <taxon>Tracheophyta</taxon>
        <taxon>Spermatophyta</taxon>
        <taxon>Magnoliopsida</taxon>
        <taxon>Ranunculales</taxon>
        <taxon>Ranunculaceae</taxon>
        <taxon>Coptidoideae</taxon>
        <taxon>Coptis</taxon>
    </lineage>
</organism>
<dbReference type="OrthoDB" id="1368at2759"/>
<dbReference type="PANTHER" id="PTHR33281">
    <property type="entry name" value="UPF0187 PROTEIN YNEE"/>
    <property type="match status" value="1"/>
</dbReference>
<evidence type="ECO:0000256" key="6">
    <source>
        <dbReference type="ARBA" id="ARBA00023136"/>
    </source>
</evidence>
<keyword evidence="4" id="KW-1133">Transmembrane helix</keyword>
<reference evidence="7 8" key="1">
    <citation type="submission" date="2020-10" db="EMBL/GenBank/DDBJ databases">
        <title>The Coptis chinensis genome and diversification of protoberbering-type alkaloids.</title>
        <authorList>
            <person name="Wang B."/>
            <person name="Shu S."/>
            <person name="Song C."/>
            <person name="Liu Y."/>
        </authorList>
    </citation>
    <scope>NUCLEOTIDE SEQUENCE [LARGE SCALE GENOMIC DNA]</scope>
    <source>
        <strain evidence="7">HL-2020</strain>
        <tissue evidence="7">Leaf</tissue>
    </source>
</reference>
<sequence length="111" mass="12220">MLPLEDLKRDLLESKFICFHEGIAICEQLIGIPIPLSYTCLTSSAASVFYIEEVGVLIEEPFPMLALDAICNQVNNNIQEAVTLEATIKGQLLAKQKSPPDERSSNGRLNS</sequence>
<dbReference type="Pfam" id="PF25539">
    <property type="entry name" value="Bestrophin_2"/>
    <property type="match status" value="1"/>
</dbReference>
<dbReference type="Proteomes" id="UP000631114">
    <property type="component" value="Unassembled WGS sequence"/>
</dbReference>
<evidence type="ECO:0000256" key="4">
    <source>
        <dbReference type="ARBA" id="ARBA00022989"/>
    </source>
</evidence>
<evidence type="ECO:0000256" key="2">
    <source>
        <dbReference type="ARBA" id="ARBA00022448"/>
    </source>
</evidence>
<keyword evidence="2" id="KW-0813">Transport</keyword>
<dbReference type="PANTHER" id="PTHR33281:SF1">
    <property type="entry name" value="VOLTAGE-DEPENDENT CHLORIDE CHANNEL 1, CHLOROPLASTIC"/>
    <property type="match status" value="1"/>
</dbReference>
<keyword evidence="5" id="KW-0406">Ion transport</keyword>
<dbReference type="AlphaFoldDB" id="A0A835ME71"/>
<gene>
    <name evidence="7" type="ORF">IFM89_033256</name>
</gene>
<evidence type="ECO:0000256" key="1">
    <source>
        <dbReference type="ARBA" id="ARBA00004141"/>
    </source>
</evidence>
<dbReference type="EMBL" id="JADFTS010000001">
    <property type="protein sequence ID" value="KAF9626437.1"/>
    <property type="molecule type" value="Genomic_DNA"/>
</dbReference>
<comment type="caution">
    <text evidence="7">The sequence shown here is derived from an EMBL/GenBank/DDBJ whole genome shotgun (WGS) entry which is preliminary data.</text>
</comment>
<protein>
    <submittedName>
        <fullName evidence="7">Uncharacterized protein</fullName>
    </submittedName>
</protein>
<accession>A0A835ME71</accession>
<keyword evidence="8" id="KW-1185">Reference proteome</keyword>
<evidence type="ECO:0000256" key="3">
    <source>
        <dbReference type="ARBA" id="ARBA00022692"/>
    </source>
</evidence>
<dbReference type="GO" id="GO:0016020">
    <property type="term" value="C:membrane"/>
    <property type="evidence" value="ECO:0007669"/>
    <property type="project" value="UniProtKB-SubCell"/>
</dbReference>
<evidence type="ECO:0000313" key="8">
    <source>
        <dbReference type="Proteomes" id="UP000631114"/>
    </source>
</evidence>
<keyword evidence="6" id="KW-0472">Membrane</keyword>
<dbReference type="InterPro" id="IPR044669">
    <property type="entry name" value="YneE/VCCN1/2-like"/>
</dbReference>
<comment type="subcellular location">
    <subcellularLocation>
        <location evidence="1">Membrane</location>
        <topology evidence="1">Multi-pass membrane protein</topology>
    </subcellularLocation>
</comment>
<name>A0A835ME71_9MAGN</name>
<dbReference type="GO" id="GO:0006811">
    <property type="term" value="P:monoatomic ion transport"/>
    <property type="evidence" value="ECO:0007669"/>
    <property type="project" value="UniProtKB-KW"/>
</dbReference>
<proteinExistence type="predicted"/>
<evidence type="ECO:0000256" key="5">
    <source>
        <dbReference type="ARBA" id="ARBA00023065"/>
    </source>
</evidence>